<dbReference type="AlphaFoldDB" id="A0A420Y3Z8"/>
<comment type="caution">
    <text evidence="2">The sequence shown here is derived from an EMBL/GenBank/DDBJ whole genome shotgun (WGS) entry which is preliminary data.</text>
</comment>
<evidence type="ECO:0000313" key="3">
    <source>
        <dbReference type="Proteomes" id="UP000275385"/>
    </source>
</evidence>
<name>A0A420Y3Z8_9PEZI</name>
<dbReference type="Proteomes" id="UP000275385">
    <property type="component" value="Unassembled WGS sequence"/>
</dbReference>
<accession>A0A420Y3Z8</accession>
<reference evidence="2 3" key="1">
    <citation type="submission" date="2018-08" db="EMBL/GenBank/DDBJ databases">
        <title>Draft genome of the lignicolous fungus Coniochaeta pulveracea.</title>
        <authorList>
            <person name="Borstlap C.J."/>
            <person name="De Witt R.N."/>
            <person name="Botha A."/>
            <person name="Volschenk H."/>
        </authorList>
    </citation>
    <scope>NUCLEOTIDE SEQUENCE [LARGE SCALE GENOMIC DNA]</scope>
    <source>
        <strain evidence="2 3">CAB683</strain>
    </source>
</reference>
<dbReference type="EC" id="4.1.2.13" evidence="1"/>
<keyword evidence="1" id="KW-0862">Zinc</keyword>
<keyword evidence="1" id="KW-0456">Lyase</keyword>
<dbReference type="PANTHER" id="PTHR30304">
    <property type="entry name" value="D-TAGATOSE-1,6-BISPHOSPHATE ALDOLASE"/>
    <property type="match status" value="1"/>
</dbReference>
<evidence type="ECO:0000256" key="1">
    <source>
        <dbReference type="RuleBase" id="RU366023"/>
    </source>
</evidence>
<comment type="pathway">
    <text evidence="1">Carbohydrate degradation; glycolysis; D-glyceraldehyde 3-phosphate and glycerone phosphate from D-glucose: step 4/4.</text>
</comment>
<dbReference type="Gene3D" id="3.20.20.70">
    <property type="entry name" value="Aldolase class I"/>
    <property type="match status" value="1"/>
</dbReference>
<dbReference type="InterPro" id="IPR050246">
    <property type="entry name" value="Class_II_FBP_aldolase"/>
</dbReference>
<comment type="catalytic activity">
    <reaction evidence="1">
        <text>beta-D-fructose 1,6-bisphosphate = D-glyceraldehyde 3-phosphate + dihydroxyacetone phosphate</text>
        <dbReference type="Rhea" id="RHEA:14729"/>
        <dbReference type="ChEBI" id="CHEBI:32966"/>
        <dbReference type="ChEBI" id="CHEBI:57642"/>
        <dbReference type="ChEBI" id="CHEBI:59776"/>
        <dbReference type="EC" id="4.1.2.13"/>
    </reaction>
</comment>
<dbReference type="STRING" id="177199.A0A420Y3Z8"/>
<dbReference type="OrthoDB" id="2558351at2759"/>
<dbReference type="Pfam" id="PF01116">
    <property type="entry name" value="F_bP_aldolase"/>
    <property type="match status" value="1"/>
</dbReference>
<dbReference type="PANTHER" id="PTHR30304:SF0">
    <property type="entry name" value="D-TAGATOSE-1,6-BISPHOSPHATE ALDOLASE SUBUNIT GATY-RELATED"/>
    <property type="match status" value="1"/>
</dbReference>
<dbReference type="GO" id="GO:0008270">
    <property type="term" value="F:zinc ion binding"/>
    <property type="evidence" value="ECO:0007669"/>
    <property type="project" value="UniProtKB-UniRule"/>
</dbReference>
<keyword evidence="1" id="KW-0479">Metal-binding</keyword>
<keyword evidence="3" id="KW-1185">Reference proteome</keyword>
<dbReference type="SUPFAM" id="SSF51569">
    <property type="entry name" value="Aldolase"/>
    <property type="match status" value="1"/>
</dbReference>
<proteinExistence type="inferred from homology"/>
<keyword evidence="1" id="KW-0324">Glycolysis</keyword>
<organism evidence="2 3">
    <name type="scientific">Coniochaeta pulveracea</name>
    <dbReference type="NCBI Taxonomy" id="177199"/>
    <lineage>
        <taxon>Eukaryota</taxon>
        <taxon>Fungi</taxon>
        <taxon>Dikarya</taxon>
        <taxon>Ascomycota</taxon>
        <taxon>Pezizomycotina</taxon>
        <taxon>Sordariomycetes</taxon>
        <taxon>Sordariomycetidae</taxon>
        <taxon>Coniochaetales</taxon>
        <taxon>Coniochaetaceae</taxon>
        <taxon>Coniochaeta</taxon>
    </lineage>
</organism>
<dbReference type="UniPathway" id="UPA00109">
    <property type="reaction ID" value="UER00183"/>
</dbReference>
<comment type="similarity">
    <text evidence="1">Belongs to the class II fructose-bisphosphate aldolase family.</text>
</comment>
<dbReference type="EMBL" id="QVQW01000054">
    <property type="protein sequence ID" value="RKU42599.1"/>
    <property type="molecule type" value="Genomic_DNA"/>
</dbReference>
<gene>
    <name evidence="2" type="ORF">DL546_004537</name>
</gene>
<comment type="cofactor">
    <cofactor evidence="1">
        <name>Zn(2+)</name>
        <dbReference type="ChEBI" id="CHEBI:29105"/>
    </cofactor>
    <text evidence="1">Binds 2 Zn(2+) ions per subunit. One is catalytic and the other provides a structural contribution.</text>
</comment>
<dbReference type="GO" id="GO:0006096">
    <property type="term" value="P:glycolytic process"/>
    <property type="evidence" value="ECO:0007669"/>
    <property type="project" value="UniProtKB-UniPathway"/>
</dbReference>
<dbReference type="GO" id="GO:0004332">
    <property type="term" value="F:fructose-bisphosphate aldolase activity"/>
    <property type="evidence" value="ECO:0007669"/>
    <property type="project" value="UniProtKB-EC"/>
</dbReference>
<dbReference type="InterPro" id="IPR013785">
    <property type="entry name" value="Aldolase_TIM"/>
</dbReference>
<dbReference type="InterPro" id="IPR000771">
    <property type="entry name" value="FBA_II"/>
</dbReference>
<sequence>MLSIASEAGAIRPLSVTMASFPHNNRTFQILDAAAKGGFAVGAYNCYNDDGVLAVIRAAEAARSPAIIALFPWTMKFQGVHFIRFAVEAAHAASVPIAVHLDHCIEPADVEAALELPFDSIMVDASIQDEDENVKQCARFVQVANAKGITIEAEMGRIEGGEDGLPSVDLETVMTKPEAAKDFVDRTGVQFLAPAFGNIHGSYGPGGPEKCWNLPLLAKVHRAVGPVPLVLHGTHGVSDQLFHEARKNGCVKINLNKTVRNEYTRFIAESAGKLELTVLKEKGVEVYARSIERAMRDILDSAGKA</sequence>
<evidence type="ECO:0000313" key="2">
    <source>
        <dbReference type="EMBL" id="RKU42599.1"/>
    </source>
</evidence>
<protein>
    <recommendedName>
        <fullName evidence="1">Fructose-bisphosphate aldolase</fullName>
        <shortName evidence="1">FBP aldolase</shortName>
        <ecNumber evidence="1">4.1.2.13</ecNumber>
    </recommendedName>
</protein>
<comment type="function">
    <text evidence="1">Catalyzes the aldol condensation of dihydroxyacetone phosphate (DHAP or glycerone-phosphate) with glyceraldehyde 3-phosphate (G3P) to form fructose 1,6-bisphosphate (FBP) in gluconeogenesis and the reverse reaction in glycolysis.</text>
</comment>